<reference evidence="5" key="3">
    <citation type="submission" date="2025-09" db="UniProtKB">
        <authorList>
            <consortium name="Ensembl"/>
        </authorList>
    </citation>
    <scope>IDENTIFICATION</scope>
</reference>
<sequence>DLCTLYFPLLSLLAFLRVVRGKDRRSGLILTIPLCSEQTSMEELSTTLDYLLSIPSEKCKARGFTVIVDGRKSQWNIVKTVVLMLQNVIPAEVSLVCVVKPDEFWDKKVTHFCFWKEKDRLGFEVILVSANKLTRYIEPCQLTDEFGGSLVYDHMDWLNKRLVFEKFTKESTSLLDELAVINESEAGSQPDKDRPLDGNFLPSFDPETVLQTGHELLSELQQRRFNGSEGSTAWSPMDDELLAQPQVMKLLDSLREQYTKYQEVCRQRSKRTQLEEIQTKVMQVVNWLEGPGTEQLRTQWGIGDSTRASQALQQKHEEIESQHSEWFAVYVELNQQMAALLSAGDEEDLAELKSLQQQLSDVCYRQASQLEFRQNLLQSAHEFHGTAQDLSQQLDGLLGMLCADVTPTDGAAVQQTLKHLEEKLKSVEGALQGLREKGQILLDQISNQTSWSYGKDIVIKNKENIDHIQSVMEDMQLRKQRCEDMVDVRRLKMLQMVQLFKCEEDATQAVEWLGELLDALLKTHVRLGDDAQETKILLEKHKKFVDVAQSTYDYGRQLLQATVVLCQSLRCTTRSSGDTLPRLNRVWKQFSVTSEERLQRLEMASAFHTAAEKILTGCSEQSETSVDLEVYEEVEAVGKSLLDRLTVPVIFPDGEQYFGSPSDMASSAEHIRDRIKLVEVRRLQQEEANCEFYKHLV</sequence>
<evidence type="ECO:0000256" key="1">
    <source>
        <dbReference type="ARBA" id="ARBA00022737"/>
    </source>
</evidence>
<dbReference type="GO" id="GO:0005546">
    <property type="term" value="F:phosphatidylinositol-4,5-bisphosphate binding"/>
    <property type="evidence" value="ECO:0007669"/>
    <property type="project" value="TreeGrafter"/>
</dbReference>
<organism evidence="5 6">
    <name type="scientific">Scleropages formosus</name>
    <name type="common">Asian bonytongue</name>
    <name type="synonym">Osteoglossum formosum</name>
    <dbReference type="NCBI Taxonomy" id="113540"/>
    <lineage>
        <taxon>Eukaryota</taxon>
        <taxon>Metazoa</taxon>
        <taxon>Chordata</taxon>
        <taxon>Craniata</taxon>
        <taxon>Vertebrata</taxon>
        <taxon>Euteleostomi</taxon>
        <taxon>Actinopterygii</taxon>
        <taxon>Neopterygii</taxon>
        <taxon>Teleostei</taxon>
        <taxon>Osteoglossocephala</taxon>
        <taxon>Osteoglossomorpha</taxon>
        <taxon>Osteoglossiformes</taxon>
        <taxon>Osteoglossidae</taxon>
        <taxon>Scleropages</taxon>
    </lineage>
</organism>
<dbReference type="GO" id="GO:0010314">
    <property type="term" value="F:phosphatidylinositol-5-phosphate binding"/>
    <property type="evidence" value="ECO:0007669"/>
    <property type="project" value="TreeGrafter"/>
</dbReference>
<keyword evidence="1" id="KW-0677">Repeat</keyword>
<feature type="domain" description="CRAL-TRIO" evidence="4">
    <location>
        <begin position="1"/>
        <end position="154"/>
    </location>
</feature>
<dbReference type="InterPro" id="IPR056804">
    <property type="entry name" value="Spectrin_SESTD1"/>
</dbReference>
<dbReference type="PANTHER" id="PTHR46607:SF1">
    <property type="entry name" value="SEC14 DOMAIN AND SPECTRIN REPEAT-CONTAINING PROTEIN 1"/>
    <property type="match status" value="1"/>
</dbReference>
<dbReference type="AlphaFoldDB" id="A0A8C9UB50"/>
<evidence type="ECO:0000259" key="4">
    <source>
        <dbReference type="PROSITE" id="PS50191"/>
    </source>
</evidence>
<dbReference type="PANTHER" id="PTHR46607">
    <property type="entry name" value="SEC14 DOMAIN AND SPECTRIN REPEAT-CONTAINING PROTEIN 1"/>
    <property type="match status" value="1"/>
</dbReference>
<dbReference type="InterPro" id="IPR018159">
    <property type="entry name" value="Spectrin/alpha-actinin"/>
</dbReference>
<protein>
    <submittedName>
        <fullName evidence="5">SEC14 and spectrin domains 1</fullName>
    </submittedName>
</protein>
<dbReference type="SUPFAM" id="SSF46966">
    <property type="entry name" value="Spectrin repeat"/>
    <property type="match status" value="2"/>
</dbReference>
<dbReference type="GO" id="GO:0043325">
    <property type="term" value="F:phosphatidylinositol-3,4-bisphosphate binding"/>
    <property type="evidence" value="ECO:0007669"/>
    <property type="project" value="TreeGrafter"/>
</dbReference>
<keyword evidence="6" id="KW-1185">Reference proteome</keyword>
<dbReference type="Proteomes" id="UP000694397">
    <property type="component" value="Chromosome 21"/>
</dbReference>
<dbReference type="Pfam" id="PF24915">
    <property type="entry name" value="Spectrin_SESTD1"/>
    <property type="match status" value="1"/>
</dbReference>
<feature type="chain" id="PRO_5034513170" evidence="3">
    <location>
        <begin position="22"/>
        <end position="697"/>
    </location>
</feature>
<evidence type="ECO:0000256" key="2">
    <source>
        <dbReference type="ARBA" id="ARBA00038285"/>
    </source>
</evidence>
<keyword evidence="3" id="KW-0732">Signal</keyword>
<dbReference type="PROSITE" id="PS50191">
    <property type="entry name" value="CRAL_TRIO"/>
    <property type="match status" value="1"/>
</dbReference>
<dbReference type="SMART" id="SM00150">
    <property type="entry name" value="SPEC"/>
    <property type="match status" value="2"/>
</dbReference>
<dbReference type="Pfam" id="PF13716">
    <property type="entry name" value="CRAL_TRIO_2"/>
    <property type="match status" value="1"/>
</dbReference>
<dbReference type="GO" id="GO:0032266">
    <property type="term" value="F:phosphatidylinositol-3-phosphate binding"/>
    <property type="evidence" value="ECO:0007669"/>
    <property type="project" value="TreeGrafter"/>
</dbReference>
<dbReference type="GeneTree" id="ENSGT00730000111148"/>
<evidence type="ECO:0000313" key="6">
    <source>
        <dbReference type="Proteomes" id="UP000694397"/>
    </source>
</evidence>
<evidence type="ECO:0000313" key="5">
    <source>
        <dbReference type="Ensembl" id="ENSSFOP00015060657.1"/>
    </source>
</evidence>
<name>A0A8C9UB50_SCLFO</name>
<comment type="similarity">
    <text evidence="2">Belongs to the SOLO family.</text>
</comment>
<dbReference type="GO" id="GO:0070273">
    <property type="term" value="F:phosphatidylinositol-4-phosphate binding"/>
    <property type="evidence" value="ECO:0007669"/>
    <property type="project" value="TreeGrafter"/>
</dbReference>
<gene>
    <name evidence="5" type="primary">SESTD1</name>
    <name evidence="5" type="synonym">sestd1</name>
</gene>
<evidence type="ECO:0000256" key="3">
    <source>
        <dbReference type="SAM" id="SignalP"/>
    </source>
</evidence>
<dbReference type="Gene3D" id="1.20.58.60">
    <property type="match status" value="2"/>
</dbReference>
<dbReference type="InterPro" id="IPR001251">
    <property type="entry name" value="CRAL-TRIO_dom"/>
</dbReference>
<reference evidence="5" key="2">
    <citation type="submission" date="2025-08" db="UniProtKB">
        <authorList>
            <consortium name="Ensembl"/>
        </authorList>
    </citation>
    <scope>IDENTIFICATION</scope>
</reference>
<dbReference type="FunFam" id="1.20.58.60:FF:000124">
    <property type="entry name" value="SEC14 domain and spectrin repeat-containing protein 1"/>
    <property type="match status" value="1"/>
</dbReference>
<proteinExistence type="inferred from homology"/>
<feature type="signal peptide" evidence="3">
    <location>
        <begin position="1"/>
        <end position="21"/>
    </location>
</feature>
<reference evidence="5 6" key="1">
    <citation type="submission" date="2019-04" db="EMBL/GenBank/DDBJ databases">
        <authorList>
            <consortium name="Wellcome Sanger Institute Data Sharing"/>
        </authorList>
    </citation>
    <scope>NUCLEOTIDE SEQUENCE [LARGE SCALE GENOMIC DNA]</scope>
</reference>
<dbReference type="Ensembl" id="ENSSFOT00015053953.1">
    <property type="protein sequence ID" value="ENSSFOP00015060657.1"/>
    <property type="gene ID" value="ENSSFOG00015011798.2"/>
</dbReference>
<dbReference type="GO" id="GO:0080025">
    <property type="term" value="F:phosphatidylinositol-3,5-bisphosphate binding"/>
    <property type="evidence" value="ECO:0007669"/>
    <property type="project" value="TreeGrafter"/>
</dbReference>
<accession>A0A8C9UB50</accession>